<protein>
    <submittedName>
        <fullName evidence="2">Uncharacterized protein</fullName>
    </submittedName>
</protein>
<reference evidence="3" key="1">
    <citation type="submission" date="2017-03" db="EMBL/GenBank/DDBJ databases">
        <title>Genomes of endolithic fungi from Antarctica.</title>
        <authorList>
            <person name="Coleine C."/>
            <person name="Masonjones S."/>
            <person name="Stajich J.E."/>
        </authorList>
    </citation>
    <scope>NUCLEOTIDE SEQUENCE [LARGE SCALE GENOMIC DNA]</scope>
    <source>
        <strain evidence="3">CCFEE 5527</strain>
    </source>
</reference>
<dbReference type="EMBL" id="NAJO01000042">
    <property type="protein sequence ID" value="OQN98975.1"/>
    <property type="molecule type" value="Genomic_DNA"/>
</dbReference>
<organism evidence="2 3">
    <name type="scientific">Cryoendolithus antarcticus</name>
    <dbReference type="NCBI Taxonomy" id="1507870"/>
    <lineage>
        <taxon>Eukaryota</taxon>
        <taxon>Fungi</taxon>
        <taxon>Dikarya</taxon>
        <taxon>Ascomycota</taxon>
        <taxon>Pezizomycotina</taxon>
        <taxon>Dothideomycetes</taxon>
        <taxon>Dothideomycetidae</taxon>
        <taxon>Cladosporiales</taxon>
        <taxon>Cladosporiaceae</taxon>
        <taxon>Cryoendolithus</taxon>
    </lineage>
</organism>
<evidence type="ECO:0000256" key="1">
    <source>
        <dbReference type="SAM" id="MobiDB-lite"/>
    </source>
</evidence>
<dbReference type="Proteomes" id="UP000192596">
    <property type="component" value="Unassembled WGS sequence"/>
</dbReference>
<dbReference type="AlphaFoldDB" id="A0A1V8SIK8"/>
<dbReference type="InParanoid" id="A0A1V8SIK8"/>
<feature type="compositionally biased region" description="Basic and acidic residues" evidence="1">
    <location>
        <begin position="164"/>
        <end position="173"/>
    </location>
</feature>
<keyword evidence="3" id="KW-1185">Reference proteome</keyword>
<accession>A0A1V8SIK8</accession>
<proteinExistence type="predicted"/>
<evidence type="ECO:0000313" key="2">
    <source>
        <dbReference type="EMBL" id="OQN98975.1"/>
    </source>
</evidence>
<comment type="caution">
    <text evidence="2">The sequence shown here is derived from an EMBL/GenBank/DDBJ whole genome shotgun (WGS) entry which is preliminary data.</text>
</comment>
<feature type="region of interest" description="Disordered" evidence="1">
    <location>
        <begin position="160"/>
        <end position="202"/>
    </location>
</feature>
<name>A0A1V8SIK8_9PEZI</name>
<evidence type="ECO:0000313" key="3">
    <source>
        <dbReference type="Proteomes" id="UP000192596"/>
    </source>
</evidence>
<sequence length="209" mass="23070">MSATQLVLPPLELSFGEPLNMDNRPVSMLSRASISISVHTLGSQPSLRSSLRSSTRGSERSSLRSVKSVRFCETTDRKPITPEYEAPTEALPVAHLPIDGTLVKKTNSRRPDSAPKRFSMSSIRLPLQDTTNKQPTVAVTEASSADFEAWLAIMETPQRPKLAPRVDSKDSDRMSALSKTKSNRSALSLPVEKEKKSRRKSWINLLAKA</sequence>
<gene>
    <name evidence="2" type="ORF">B0A48_14835</name>
</gene>
<feature type="compositionally biased region" description="Polar residues" evidence="1">
    <location>
        <begin position="177"/>
        <end position="186"/>
    </location>
</feature>